<evidence type="ECO:0000256" key="3">
    <source>
        <dbReference type="ARBA" id="ARBA00022475"/>
    </source>
</evidence>
<sequence length="343" mass="35111">MSEPSVRPPAARDASALPSAAGDASARSLAALVARRLLMGLLVLGAVSLIVFTATELAPGDAASAAVGPDAGPAAVEEKRRELGLDRPAPVRYAEWLWGAVRGDFGTSYVSGVPVSEIVAARAGNSMMLALVTLVLLVPLAVGLGVWGGLREGSLTDRALSAGILTMVSIPEFVVGSVLILIFALHLDVLPAVSFLGPGASVLDHPEILVLPVVTLLAGTIAHNARLVRARVVEVVADDAVATARLNGVPEHRVVLRYVLPAALPPVIPLLARYVALLVGGALVVETLFGFPGLASVLVQGSAGRDVPTVQAVALIVAAVTVLVNLLGDLLGIALDPLRRVPV</sequence>
<dbReference type="Pfam" id="PF00528">
    <property type="entry name" value="BPD_transp_1"/>
    <property type="match status" value="1"/>
</dbReference>
<keyword evidence="4 7" id="KW-0812">Transmembrane</keyword>
<evidence type="ECO:0000259" key="8">
    <source>
        <dbReference type="PROSITE" id="PS50928"/>
    </source>
</evidence>
<dbReference type="RefSeq" id="WP_345611901.1">
    <property type="nucleotide sequence ID" value="NZ_BAABJV010000003.1"/>
</dbReference>
<feature type="transmembrane region" description="Helical" evidence="7">
    <location>
        <begin position="37"/>
        <end position="55"/>
    </location>
</feature>
<evidence type="ECO:0000256" key="7">
    <source>
        <dbReference type="RuleBase" id="RU363032"/>
    </source>
</evidence>
<keyword evidence="2 7" id="KW-0813">Transport</keyword>
<keyword evidence="10" id="KW-1185">Reference proteome</keyword>
<feature type="transmembrane region" description="Helical" evidence="7">
    <location>
        <begin position="127"/>
        <end position="150"/>
    </location>
</feature>
<evidence type="ECO:0000256" key="6">
    <source>
        <dbReference type="ARBA" id="ARBA00023136"/>
    </source>
</evidence>
<protein>
    <submittedName>
        <fullName evidence="9">ABC transporter permease</fullName>
    </submittedName>
</protein>
<evidence type="ECO:0000313" key="10">
    <source>
        <dbReference type="Proteomes" id="UP001501147"/>
    </source>
</evidence>
<name>A0ABP9A0K3_9ACTN</name>
<feature type="domain" description="ABC transmembrane type-1" evidence="8">
    <location>
        <begin position="123"/>
        <end position="328"/>
    </location>
</feature>
<dbReference type="InterPro" id="IPR000515">
    <property type="entry name" value="MetI-like"/>
</dbReference>
<dbReference type="PROSITE" id="PS50928">
    <property type="entry name" value="ABC_TM1"/>
    <property type="match status" value="1"/>
</dbReference>
<feature type="transmembrane region" description="Helical" evidence="7">
    <location>
        <begin position="205"/>
        <end position="222"/>
    </location>
</feature>
<dbReference type="Gene3D" id="1.10.3720.10">
    <property type="entry name" value="MetI-like"/>
    <property type="match status" value="1"/>
</dbReference>
<proteinExistence type="inferred from homology"/>
<evidence type="ECO:0000256" key="4">
    <source>
        <dbReference type="ARBA" id="ARBA00022692"/>
    </source>
</evidence>
<dbReference type="InterPro" id="IPR035906">
    <property type="entry name" value="MetI-like_sf"/>
</dbReference>
<keyword evidence="3" id="KW-1003">Cell membrane</keyword>
<dbReference type="InterPro" id="IPR045621">
    <property type="entry name" value="BPD_transp_1_N"/>
</dbReference>
<comment type="caution">
    <text evidence="9">The sequence shown here is derived from an EMBL/GenBank/DDBJ whole genome shotgun (WGS) entry which is preliminary data.</text>
</comment>
<dbReference type="CDD" id="cd06261">
    <property type="entry name" value="TM_PBP2"/>
    <property type="match status" value="1"/>
</dbReference>
<organism evidence="9 10">
    <name type="scientific">Streptomyces sanyensis</name>
    <dbReference type="NCBI Taxonomy" id="568869"/>
    <lineage>
        <taxon>Bacteria</taxon>
        <taxon>Bacillati</taxon>
        <taxon>Actinomycetota</taxon>
        <taxon>Actinomycetes</taxon>
        <taxon>Kitasatosporales</taxon>
        <taxon>Streptomycetaceae</taxon>
        <taxon>Streptomyces</taxon>
    </lineage>
</organism>
<comment type="similarity">
    <text evidence="7">Belongs to the binding-protein-dependent transport system permease family.</text>
</comment>
<dbReference type="Pfam" id="PF19300">
    <property type="entry name" value="BPD_transp_1_N"/>
    <property type="match status" value="1"/>
</dbReference>
<reference evidence="10" key="1">
    <citation type="journal article" date="2019" name="Int. J. Syst. Evol. Microbiol.">
        <title>The Global Catalogue of Microorganisms (GCM) 10K type strain sequencing project: providing services to taxonomists for standard genome sequencing and annotation.</title>
        <authorList>
            <consortium name="The Broad Institute Genomics Platform"/>
            <consortium name="The Broad Institute Genome Sequencing Center for Infectious Disease"/>
            <person name="Wu L."/>
            <person name="Ma J."/>
        </authorList>
    </citation>
    <scope>NUCLEOTIDE SEQUENCE [LARGE SCALE GENOMIC DNA]</scope>
    <source>
        <strain evidence="10">JCM 18324</strain>
    </source>
</reference>
<accession>A0ABP9A0K3</accession>
<keyword evidence="5 7" id="KW-1133">Transmembrane helix</keyword>
<evidence type="ECO:0000313" key="9">
    <source>
        <dbReference type="EMBL" id="GAA4771462.1"/>
    </source>
</evidence>
<evidence type="ECO:0000256" key="2">
    <source>
        <dbReference type="ARBA" id="ARBA00022448"/>
    </source>
</evidence>
<feature type="transmembrane region" description="Helical" evidence="7">
    <location>
        <begin position="274"/>
        <end position="298"/>
    </location>
</feature>
<gene>
    <name evidence="9" type="ORF">GCM10023329_18470</name>
</gene>
<dbReference type="EMBL" id="BAABJV010000003">
    <property type="protein sequence ID" value="GAA4771462.1"/>
    <property type="molecule type" value="Genomic_DNA"/>
</dbReference>
<evidence type="ECO:0000256" key="5">
    <source>
        <dbReference type="ARBA" id="ARBA00022989"/>
    </source>
</evidence>
<dbReference type="PANTHER" id="PTHR43163:SF3">
    <property type="entry name" value="PEPTIDE ABC TRANSPORTER PERMEASE PROTEIN"/>
    <property type="match status" value="1"/>
</dbReference>
<feature type="transmembrane region" description="Helical" evidence="7">
    <location>
        <begin position="310"/>
        <end position="335"/>
    </location>
</feature>
<dbReference type="Proteomes" id="UP001501147">
    <property type="component" value="Unassembled WGS sequence"/>
</dbReference>
<dbReference type="PANTHER" id="PTHR43163">
    <property type="entry name" value="DIPEPTIDE TRANSPORT SYSTEM PERMEASE PROTEIN DPPB-RELATED"/>
    <property type="match status" value="1"/>
</dbReference>
<dbReference type="SUPFAM" id="SSF161098">
    <property type="entry name" value="MetI-like"/>
    <property type="match status" value="1"/>
</dbReference>
<keyword evidence="6 7" id="KW-0472">Membrane</keyword>
<evidence type="ECO:0000256" key="1">
    <source>
        <dbReference type="ARBA" id="ARBA00004651"/>
    </source>
</evidence>
<feature type="transmembrane region" description="Helical" evidence="7">
    <location>
        <begin position="162"/>
        <end position="185"/>
    </location>
</feature>
<comment type="subcellular location">
    <subcellularLocation>
        <location evidence="1 7">Cell membrane</location>
        <topology evidence="1 7">Multi-pass membrane protein</topology>
    </subcellularLocation>
</comment>